<protein>
    <submittedName>
        <fullName evidence="1">Uncharacterized protein</fullName>
    </submittedName>
</protein>
<evidence type="ECO:0000313" key="1">
    <source>
        <dbReference type="EMBL" id="HIS97138.1"/>
    </source>
</evidence>
<dbReference type="AlphaFoldDB" id="A0A9D1K7S0"/>
<dbReference type="Proteomes" id="UP000886876">
    <property type="component" value="Unassembled WGS sequence"/>
</dbReference>
<evidence type="ECO:0000313" key="2">
    <source>
        <dbReference type="Proteomes" id="UP000886876"/>
    </source>
</evidence>
<organism evidence="1 2">
    <name type="scientific">Candidatus Scatomorpha pullistercoris</name>
    <dbReference type="NCBI Taxonomy" id="2840929"/>
    <lineage>
        <taxon>Bacteria</taxon>
        <taxon>Bacillati</taxon>
        <taxon>Bacillota</taxon>
        <taxon>Clostridia</taxon>
        <taxon>Eubacteriales</taxon>
        <taxon>Candidatus Scatomorpha</taxon>
    </lineage>
</organism>
<accession>A0A9D1K7S0</accession>
<gene>
    <name evidence="1" type="ORF">IAD42_04105</name>
</gene>
<proteinExistence type="predicted"/>
<name>A0A9D1K7S0_9FIRM</name>
<reference evidence="1" key="1">
    <citation type="submission" date="2020-10" db="EMBL/GenBank/DDBJ databases">
        <authorList>
            <person name="Gilroy R."/>
        </authorList>
    </citation>
    <scope>NUCLEOTIDE SEQUENCE</scope>
    <source>
        <strain evidence="1">ChiHecec3B27-6122</strain>
    </source>
</reference>
<dbReference type="EMBL" id="DVJS01000098">
    <property type="protein sequence ID" value="HIS97138.1"/>
    <property type="molecule type" value="Genomic_DNA"/>
</dbReference>
<reference evidence="1" key="2">
    <citation type="journal article" date="2021" name="PeerJ">
        <title>Extensive microbial diversity within the chicken gut microbiome revealed by metagenomics and culture.</title>
        <authorList>
            <person name="Gilroy R."/>
            <person name="Ravi A."/>
            <person name="Getino M."/>
            <person name="Pursley I."/>
            <person name="Horton D.L."/>
            <person name="Alikhan N.F."/>
            <person name="Baker D."/>
            <person name="Gharbi K."/>
            <person name="Hall N."/>
            <person name="Watson M."/>
            <person name="Adriaenssens E.M."/>
            <person name="Foster-Nyarko E."/>
            <person name="Jarju S."/>
            <person name="Secka A."/>
            <person name="Antonio M."/>
            <person name="Oren A."/>
            <person name="Chaudhuri R.R."/>
            <person name="La Ragione R."/>
            <person name="Hildebrand F."/>
            <person name="Pallen M.J."/>
        </authorList>
    </citation>
    <scope>NUCLEOTIDE SEQUENCE</scope>
    <source>
        <strain evidence="1">ChiHecec3B27-6122</strain>
    </source>
</reference>
<comment type="caution">
    <text evidence="1">The sequence shown here is derived from an EMBL/GenBank/DDBJ whole genome shotgun (WGS) entry which is preliminary data.</text>
</comment>
<sequence>MNGILKALRRKGKAMEDGIGTALSGFPPKLVKTITCDQDPEFANWRRIEKRPVP</sequence>